<dbReference type="InterPro" id="IPR050833">
    <property type="entry name" value="Poly_Biosynth_Transport"/>
</dbReference>
<feature type="transmembrane region" description="Helical" evidence="6">
    <location>
        <begin position="376"/>
        <end position="402"/>
    </location>
</feature>
<feature type="transmembrane region" description="Helical" evidence="6">
    <location>
        <begin position="85"/>
        <end position="106"/>
    </location>
</feature>
<evidence type="ECO:0000256" key="1">
    <source>
        <dbReference type="ARBA" id="ARBA00004651"/>
    </source>
</evidence>
<dbReference type="GO" id="GO:0005886">
    <property type="term" value="C:plasma membrane"/>
    <property type="evidence" value="ECO:0007669"/>
    <property type="project" value="UniProtKB-SubCell"/>
</dbReference>
<keyword evidence="8" id="KW-1185">Reference proteome</keyword>
<evidence type="ECO:0000313" key="8">
    <source>
        <dbReference type="Proteomes" id="UP001154061"/>
    </source>
</evidence>
<keyword evidence="3 6" id="KW-0812">Transmembrane</keyword>
<dbReference type="RefSeq" id="WP_277519434.1">
    <property type="nucleotide sequence ID" value="NZ_JAMQOT010000001.1"/>
</dbReference>
<name>A0A9Q4KYW3_9EURY</name>
<feature type="transmembrane region" description="Helical" evidence="6">
    <location>
        <begin position="447"/>
        <end position="468"/>
    </location>
</feature>
<keyword evidence="4 6" id="KW-1133">Transmembrane helix</keyword>
<proteinExistence type="predicted"/>
<reference evidence="7" key="1">
    <citation type="submission" date="2022-06" db="EMBL/GenBank/DDBJ databases">
        <title>Natrinema sp. a new haloarchaeum isolate from saline soil.</title>
        <authorList>
            <person name="Strakova D."/>
            <person name="Galisteo C."/>
            <person name="Sanchez-Porro C."/>
            <person name="Ventosa A."/>
        </authorList>
    </citation>
    <scope>NUCLEOTIDE SEQUENCE</scope>
    <source>
        <strain evidence="7">S1CR25-10</strain>
    </source>
</reference>
<keyword evidence="5 6" id="KW-0472">Membrane</keyword>
<evidence type="ECO:0000313" key="7">
    <source>
        <dbReference type="EMBL" id="MDF9743989.1"/>
    </source>
</evidence>
<comment type="subcellular location">
    <subcellularLocation>
        <location evidence="1">Cell membrane</location>
        <topology evidence="1">Multi-pass membrane protein</topology>
    </subcellularLocation>
</comment>
<feature type="transmembrane region" description="Helical" evidence="6">
    <location>
        <begin position="422"/>
        <end position="440"/>
    </location>
</feature>
<feature type="transmembrane region" description="Helical" evidence="6">
    <location>
        <begin position="256"/>
        <end position="280"/>
    </location>
</feature>
<accession>A0A9Q4KYW3</accession>
<dbReference type="PANTHER" id="PTHR30250:SF27">
    <property type="entry name" value="POLYSACCHARIDE BIOSYNTHESIS PROTEIN"/>
    <property type="match status" value="1"/>
</dbReference>
<evidence type="ECO:0000256" key="6">
    <source>
        <dbReference type="SAM" id="Phobius"/>
    </source>
</evidence>
<feature type="transmembrane region" description="Helical" evidence="6">
    <location>
        <begin position="335"/>
        <end position="355"/>
    </location>
</feature>
<comment type="caution">
    <text evidence="7">The sequence shown here is derived from an EMBL/GenBank/DDBJ whole genome shotgun (WGS) entry which is preliminary data.</text>
</comment>
<evidence type="ECO:0000256" key="4">
    <source>
        <dbReference type="ARBA" id="ARBA00022989"/>
    </source>
</evidence>
<feature type="transmembrane region" description="Helical" evidence="6">
    <location>
        <begin position="30"/>
        <end position="50"/>
    </location>
</feature>
<dbReference type="CDD" id="cd13128">
    <property type="entry name" value="MATE_Wzx_like"/>
    <property type="match status" value="1"/>
</dbReference>
<keyword evidence="2" id="KW-1003">Cell membrane</keyword>
<evidence type="ECO:0000256" key="5">
    <source>
        <dbReference type="ARBA" id="ARBA00023136"/>
    </source>
</evidence>
<feature type="transmembrane region" description="Helical" evidence="6">
    <location>
        <begin position="301"/>
        <end position="323"/>
    </location>
</feature>
<dbReference type="Pfam" id="PF01943">
    <property type="entry name" value="Polysacc_synt"/>
    <property type="match status" value="1"/>
</dbReference>
<feature type="transmembrane region" description="Helical" evidence="6">
    <location>
        <begin position="220"/>
        <end position="244"/>
    </location>
</feature>
<sequence length="490" mass="52346">MLPNSVFVLVSIALIGRVIGMGLRYLLQFVIATGLGASAVGLFAVGLVAVKIGAQFARAGLNMAAEKYVSIYESEGDDPKLTGTILSTFLFSVVFGTVTVIALNLGLEVFEGVVGDYRPTVRRISIGVPLFALMMIGIHATRGFKETKYSVYTRDFGQSGIALLLAVVSVVVFESLELVIYGYVLSLAFGTGLAVYYIYRLGGFEALRTPEFQSRTILAYSLPLLFAGVSTYAASWIDIVFLGVFVTPADVGVYQIAFQTSMLLTVLLQAANVIVPSLVAEAYSDGARTYLDGLYTAVTKWTAYLTLLVALFVIAFATDLLALFGPEFTRGATTLTVLVLGQSVIAITGPSGVVLKMTDFERLELYNSVGMVIANVSLNYVLIQSYGILGAAVATAVSLSALNLARLLETRYFVGVVPYSRAYWKGAVALLGPGMWFLLAAELSNGIVTMVGSGLVGALAFAVTIYTLGLEDDDRLLVEAIETDSSDIER</sequence>
<dbReference type="PANTHER" id="PTHR30250">
    <property type="entry name" value="PST FAMILY PREDICTED COLANIC ACID TRANSPORTER"/>
    <property type="match status" value="1"/>
</dbReference>
<dbReference type="InterPro" id="IPR002797">
    <property type="entry name" value="Polysacc_synth"/>
</dbReference>
<dbReference type="AlphaFoldDB" id="A0A9Q4KYW3"/>
<dbReference type="EMBL" id="JAMQOT010000001">
    <property type="protein sequence ID" value="MDF9743989.1"/>
    <property type="molecule type" value="Genomic_DNA"/>
</dbReference>
<feature type="transmembrane region" description="Helical" evidence="6">
    <location>
        <begin position="126"/>
        <end position="144"/>
    </location>
</feature>
<dbReference type="Proteomes" id="UP001154061">
    <property type="component" value="Unassembled WGS sequence"/>
</dbReference>
<protein>
    <submittedName>
        <fullName evidence="7">Flippase</fullName>
    </submittedName>
</protein>
<evidence type="ECO:0000256" key="2">
    <source>
        <dbReference type="ARBA" id="ARBA00022475"/>
    </source>
</evidence>
<feature type="transmembrane region" description="Helical" evidence="6">
    <location>
        <begin position="156"/>
        <end position="173"/>
    </location>
</feature>
<evidence type="ECO:0000256" key="3">
    <source>
        <dbReference type="ARBA" id="ARBA00022692"/>
    </source>
</evidence>
<gene>
    <name evidence="7" type="ORF">NDI89_00165</name>
</gene>
<feature type="transmembrane region" description="Helical" evidence="6">
    <location>
        <begin position="179"/>
        <end position="199"/>
    </location>
</feature>
<organism evidence="7 8">
    <name type="scientific">Natrinema salsiterrestre</name>
    <dbReference type="NCBI Taxonomy" id="2950540"/>
    <lineage>
        <taxon>Archaea</taxon>
        <taxon>Methanobacteriati</taxon>
        <taxon>Methanobacteriota</taxon>
        <taxon>Stenosarchaea group</taxon>
        <taxon>Halobacteria</taxon>
        <taxon>Halobacteriales</taxon>
        <taxon>Natrialbaceae</taxon>
        <taxon>Natrinema</taxon>
    </lineage>
</organism>